<keyword evidence="2" id="KW-1185">Reference proteome</keyword>
<evidence type="ECO:0000313" key="2">
    <source>
        <dbReference type="Proteomes" id="UP001416858"/>
    </source>
</evidence>
<name>A0ABP9VRV6_9BACT</name>
<protein>
    <submittedName>
        <fullName evidence="1">Uncharacterized protein</fullName>
    </submittedName>
</protein>
<organism evidence="1 2">
    <name type="scientific">Novipirellula caenicola</name>
    <dbReference type="NCBI Taxonomy" id="1536901"/>
    <lineage>
        <taxon>Bacteria</taxon>
        <taxon>Pseudomonadati</taxon>
        <taxon>Planctomycetota</taxon>
        <taxon>Planctomycetia</taxon>
        <taxon>Pirellulales</taxon>
        <taxon>Pirellulaceae</taxon>
        <taxon>Novipirellula</taxon>
    </lineage>
</organism>
<dbReference type="EMBL" id="BAABRO010000007">
    <property type="protein sequence ID" value="GAA5507855.1"/>
    <property type="molecule type" value="Genomic_DNA"/>
</dbReference>
<accession>A0ABP9VRV6</accession>
<proteinExistence type="predicted"/>
<gene>
    <name evidence="1" type="ORF">Rcae01_03313</name>
</gene>
<evidence type="ECO:0000313" key="1">
    <source>
        <dbReference type="EMBL" id="GAA5507855.1"/>
    </source>
</evidence>
<reference evidence="1 2" key="1">
    <citation type="submission" date="2024-02" db="EMBL/GenBank/DDBJ databases">
        <title>Rhodopirellula caenicola NBRC 110016.</title>
        <authorList>
            <person name="Ichikawa N."/>
            <person name="Katano-Makiyama Y."/>
            <person name="Hidaka K."/>
        </authorList>
    </citation>
    <scope>NUCLEOTIDE SEQUENCE [LARGE SCALE GENOMIC DNA]</scope>
    <source>
        <strain evidence="1 2">NBRC 110016</strain>
    </source>
</reference>
<sequence>MKARKSGQNRRIGFINGAYEQGSKTGLNSLASRNAIAKRPKPFGRNPWLKSCWRIWRLARWNAGTVASVKAVNH</sequence>
<dbReference type="Proteomes" id="UP001416858">
    <property type="component" value="Unassembled WGS sequence"/>
</dbReference>
<comment type="caution">
    <text evidence="1">The sequence shown here is derived from an EMBL/GenBank/DDBJ whole genome shotgun (WGS) entry which is preliminary data.</text>
</comment>